<protein>
    <submittedName>
        <fullName evidence="1">Uncharacterized protein</fullName>
    </submittedName>
</protein>
<evidence type="ECO:0000313" key="1">
    <source>
        <dbReference type="EMBL" id="KAF2660675.1"/>
    </source>
</evidence>
<sequence>MGIYLHYLYGDPEQDYLHPSKYDPPGADQDEQALLQAERVYSLFQCFFLGDLLRDKGFKRQIIEWIRKTFNGNHASLIEGRVALEMYKLAHICPPGGLFKDFVLDMIVVCGNREVTADNFLDYCPVEMAKDIARKHLQREPSTFLPAYFLDKYGTDEETSGLKIVRFLG</sequence>
<organism evidence="1 2">
    <name type="scientific">Lophiostoma macrostomum CBS 122681</name>
    <dbReference type="NCBI Taxonomy" id="1314788"/>
    <lineage>
        <taxon>Eukaryota</taxon>
        <taxon>Fungi</taxon>
        <taxon>Dikarya</taxon>
        <taxon>Ascomycota</taxon>
        <taxon>Pezizomycotina</taxon>
        <taxon>Dothideomycetes</taxon>
        <taxon>Pleosporomycetidae</taxon>
        <taxon>Pleosporales</taxon>
        <taxon>Lophiostomataceae</taxon>
        <taxon>Lophiostoma</taxon>
    </lineage>
</organism>
<keyword evidence="2" id="KW-1185">Reference proteome</keyword>
<dbReference type="AlphaFoldDB" id="A0A6A6TKW8"/>
<dbReference type="Proteomes" id="UP000799324">
    <property type="component" value="Unassembled WGS sequence"/>
</dbReference>
<proteinExistence type="predicted"/>
<gene>
    <name evidence="1" type="ORF">K491DRAFT_711575</name>
</gene>
<evidence type="ECO:0000313" key="2">
    <source>
        <dbReference type="Proteomes" id="UP000799324"/>
    </source>
</evidence>
<name>A0A6A6TKW8_9PLEO</name>
<reference evidence="1" key="1">
    <citation type="journal article" date="2020" name="Stud. Mycol.">
        <title>101 Dothideomycetes genomes: a test case for predicting lifestyles and emergence of pathogens.</title>
        <authorList>
            <person name="Haridas S."/>
            <person name="Albert R."/>
            <person name="Binder M."/>
            <person name="Bloem J."/>
            <person name="Labutti K."/>
            <person name="Salamov A."/>
            <person name="Andreopoulos B."/>
            <person name="Baker S."/>
            <person name="Barry K."/>
            <person name="Bills G."/>
            <person name="Bluhm B."/>
            <person name="Cannon C."/>
            <person name="Castanera R."/>
            <person name="Culley D."/>
            <person name="Daum C."/>
            <person name="Ezra D."/>
            <person name="Gonzalez J."/>
            <person name="Henrissat B."/>
            <person name="Kuo A."/>
            <person name="Liang C."/>
            <person name="Lipzen A."/>
            <person name="Lutzoni F."/>
            <person name="Magnuson J."/>
            <person name="Mondo S."/>
            <person name="Nolan M."/>
            <person name="Ohm R."/>
            <person name="Pangilinan J."/>
            <person name="Park H.-J."/>
            <person name="Ramirez L."/>
            <person name="Alfaro M."/>
            <person name="Sun H."/>
            <person name="Tritt A."/>
            <person name="Yoshinaga Y."/>
            <person name="Zwiers L.-H."/>
            <person name="Turgeon B."/>
            <person name="Goodwin S."/>
            <person name="Spatafora J."/>
            <person name="Crous P."/>
            <person name="Grigoriev I."/>
        </authorList>
    </citation>
    <scope>NUCLEOTIDE SEQUENCE</scope>
    <source>
        <strain evidence="1">CBS 122681</strain>
    </source>
</reference>
<dbReference type="EMBL" id="MU004298">
    <property type="protein sequence ID" value="KAF2660675.1"/>
    <property type="molecule type" value="Genomic_DNA"/>
</dbReference>
<accession>A0A6A6TKW8</accession>